<dbReference type="SMART" id="SM00408">
    <property type="entry name" value="IGc2"/>
    <property type="match status" value="2"/>
</dbReference>
<sequence>MNLSFPISSSIQCDITPLASQASQQERHRSRSQAQSGIGLKVTQKEVRTIVGETAVLPASYNTRYKIISLTWSKVTDKNTRTVVFFYSPASAVRKAYESYEGRADLTGHASLRINPTKPGDGGTYVLSVMSEELGGQEDSVHLTLMVPPVVEVGPANPYAVEWGKSVTLTCTVRNAKPNITSLGWFKDGIPIERTSGMDMKYNTGTGNSPFLTINKVTRADAGTYRCAVEHVVQRTGAELRLDVLYRASIISISKSQTAWVSDDVTLQCVADGNPPPNITWTRGGLVMPSKIHRLSNDVRACSVTVRNIQTNDTGTYLCTADNGVKESDIKSVDLSVKARRRGTPSSTLAIIVGATAGALWLIICVGLCVYILLRRRKEKEKKKFAFYYNMGRRDPPAGSSPKRDEDGEPPPYAALPAKPVGSKAARAGINTMRRTAELKAGRRYAKVLYTYIPREENELPLEVDDIIEVLEGEDGGWCLGYLRGRIGLFPSNYVKFIAERKVPALRQAVELEERQMKRSV</sequence>
<feature type="domain" description="Immunoglobulin subtype 2" evidence="10">
    <location>
        <begin position="162"/>
        <end position="234"/>
    </location>
</feature>
<evidence type="ECO:0000259" key="9">
    <source>
        <dbReference type="SMART" id="SM00326"/>
    </source>
</evidence>
<dbReference type="InterPro" id="IPR013106">
    <property type="entry name" value="Ig_V-set"/>
</dbReference>
<evidence type="ECO:0000256" key="4">
    <source>
        <dbReference type="ARBA" id="ARBA00023157"/>
    </source>
</evidence>
<dbReference type="InterPro" id="IPR051275">
    <property type="entry name" value="Cell_adhesion_signaling"/>
</dbReference>
<dbReference type="InterPro" id="IPR003599">
    <property type="entry name" value="Ig_sub"/>
</dbReference>
<feature type="region of interest" description="Disordered" evidence="7">
    <location>
        <begin position="18"/>
        <end position="37"/>
    </location>
</feature>
<dbReference type="SUPFAM" id="SSF48726">
    <property type="entry name" value="Immunoglobulin"/>
    <property type="match status" value="3"/>
</dbReference>
<keyword evidence="8" id="KW-1133">Transmembrane helix</keyword>
<evidence type="ECO:0000256" key="2">
    <source>
        <dbReference type="ARBA" id="ARBA00022443"/>
    </source>
</evidence>
<feature type="domain" description="Immunoglobulin" evidence="11">
    <location>
        <begin position="44"/>
        <end position="146"/>
    </location>
</feature>
<dbReference type="Pfam" id="PF07686">
    <property type="entry name" value="V-set"/>
    <property type="match status" value="1"/>
</dbReference>
<feature type="domain" description="Immunoglobulin" evidence="11">
    <location>
        <begin position="254"/>
        <end position="338"/>
    </location>
</feature>
<dbReference type="Pfam" id="PF14604">
    <property type="entry name" value="SH3_9"/>
    <property type="match status" value="1"/>
</dbReference>
<dbReference type="GO" id="GO:0005911">
    <property type="term" value="C:cell-cell junction"/>
    <property type="evidence" value="ECO:0007669"/>
    <property type="project" value="TreeGrafter"/>
</dbReference>
<name>A0A8J9VI36_BRALA</name>
<evidence type="ECO:0000313" key="12">
    <source>
        <dbReference type="EMBL" id="CAH1239777.1"/>
    </source>
</evidence>
<feature type="transmembrane region" description="Helical" evidence="8">
    <location>
        <begin position="349"/>
        <end position="374"/>
    </location>
</feature>
<keyword evidence="3 8" id="KW-0472">Membrane</keyword>
<feature type="domain" description="SH3" evidence="9">
    <location>
        <begin position="444"/>
        <end position="499"/>
    </location>
</feature>
<keyword evidence="4" id="KW-1015">Disulfide bond</keyword>
<dbReference type="PANTHER" id="PTHR11640:SF164">
    <property type="entry name" value="MAM DOMAIN-CONTAINING GLYCOSYLPHOSPHATIDYLINOSITOL ANCHOR PROTEIN 1"/>
    <property type="match status" value="1"/>
</dbReference>
<feature type="compositionally biased region" description="Basic and acidic residues" evidence="7">
    <location>
        <begin position="396"/>
        <end position="406"/>
    </location>
</feature>
<keyword evidence="2" id="KW-0728">SH3 domain</keyword>
<keyword evidence="6" id="KW-0393">Immunoglobulin domain</keyword>
<dbReference type="GO" id="GO:0005886">
    <property type="term" value="C:plasma membrane"/>
    <property type="evidence" value="ECO:0007669"/>
    <property type="project" value="TreeGrafter"/>
</dbReference>
<dbReference type="EMBL" id="OV696696">
    <property type="protein sequence ID" value="CAH1239777.1"/>
    <property type="molecule type" value="Genomic_DNA"/>
</dbReference>
<evidence type="ECO:0000256" key="3">
    <source>
        <dbReference type="ARBA" id="ARBA00023136"/>
    </source>
</evidence>
<dbReference type="InterPro" id="IPR036028">
    <property type="entry name" value="SH3-like_dom_sf"/>
</dbReference>
<feature type="domain" description="Immunoglobulin" evidence="11">
    <location>
        <begin position="155"/>
        <end position="245"/>
    </location>
</feature>
<evidence type="ECO:0000256" key="5">
    <source>
        <dbReference type="ARBA" id="ARBA00023180"/>
    </source>
</evidence>
<dbReference type="Proteomes" id="UP000838412">
    <property type="component" value="Chromosome 11"/>
</dbReference>
<evidence type="ECO:0000259" key="10">
    <source>
        <dbReference type="SMART" id="SM00408"/>
    </source>
</evidence>
<dbReference type="InterPro" id="IPR036179">
    <property type="entry name" value="Ig-like_dom_sf"/>
</dbReference>
<dbReference type="Gene3D" id="2.60.40.10">
    <property type="entry name" value="Immunoglobulins"/>
    <property type="match status" value="3"/>
</dbReference>
<dbReference type="SMART" id="SM00409">
    <property type="entry name" value="IG"/>
    <property type="match status" value="3"/>
</dbReference>
<evidence type="ECO:0000256" key="6">
    <source>
        <dbReference type="ARBA" id="ARBA00023319"/>
    </source>
</evidence>
<dbReference type="InterPro" id="IPR003598">
    <property type="entry name" value="Ig_sub2"/>
</dbReference>
<dbReference type="OrthoDB" id="5969272at2759"/>
<reference evidence="12" key="1">
    <citation type="submission" date="2022-01" db="EMBL/GenBank/DDBJ databases">
        <authorList>
            <person name="Braso-Vives M."/>
        </authorList>
    </citation>
    <scope>NUCLEOTIDE SEQUENCE</scope>
</reference>
<evidence type="ECO:0000259" key="11">
    <source>
        <dbReference type="SMART" id="SM00409"/>
    </source>
</evidence>
<evidence type="ECO:0000256" key="1">
    <source>
        <dbReference type="ARBA" id="ARBA00004479"/>
    </source>
</evidence>
<evidence type="ECO:0000256" key="7">
    <source>
        <dbReference type="SAM" id="MobiDB-lite"/>
    </source>
</evidence>
<feature type="region of interest" description="Disordered" evidence="7">
    <location>
        <begin position="396"/>
        <end position="421"/>
    </location>
</feature>
<gene>
    <name evidence="12" type="primary">HMCN2</name>
    <name evidence="12" type="ORF">BLAG_LOCUS3967</name>
</gene>
<dbReference type="InterPro" id="IPR001452">
    <property type="entry name" value="SH3_domain"/>
</dbReference>
<comment type="subcellular location">
    <subcellularLocation>
        <location evidence="1">Membrane</location>
        <topology evidence="1">Single-pass type I membrane protein</topology>
    </subcellularLocation>
</comment>
<keyword evidence="5" id="KW-0325">Glycoprotein</keyword>
<dbReference type="CDD" id="cd00096">
    <property type="entry name" value="Ig"/>
    <property type="match status" value="2"/>
</dbReference>
<dbReference type="PANTHER" id="PTHR11640">
    <property type="entry name" value="NEPHRIN"/>
    <property type="match status" value="1"/>
</dbReference>
<accession>A0A8J9VI36</accession>
<dbReference type="Pfam" id="PF13927">
    <property type="entry name" value="Ig_3"/>
    <property type="match status" value="2"/>
</dbReference>
<keyword evidence="8" id="KW-0812">Transmembrane</keyword>
<organism evidence="12 13">
    <name type="scientific">Branchiostoma lanceolatum</name>
    <name type="common">Common lancelet</name>
    <name type="synonym">Amphioxus lanceolatum</name>
    <dbReference type="NCBI Taxonomy" id="7740"/>
    <lineage>
        <taxon>Eukaryota</taxon>
        <taxon>Metazoa</taxon>
        <taxon>Chordata</taxon>
        <taxon>Cephalochordata</taxon>
        <taxon>Leptocardii</taxon>
        <taxon>Amphioxiformes</taxon>
        <taxon>Branchiostomatidae</taxon>
        <taxon>Branchiostoma</taxon>
    </lineage>
</organism>
<dbReference type="Gene3D" id="2.30.30.40">
    <property type="entry name" value="SH3 Domains"/>
    <property type="match status" value="1"/>
</dbReference>
<keyword evidence="13" id="KW-1185">Reference proteome</keyword>
<feature type="domain" description="Immunoglobulin subtype 2" evidence="10">
    <location>
        <begin position="260"/>
        <end position="326"/>
    </location>
</feature>
<dbReference type="InterPro" id="IPR013783">
    <property type="entry name" value="Ig-like_fold"/>
</dbReference>
<dbReference type="SMART" id="SM00326">
    <property type="entry name" value="SH3"/>
    <property type="match status" value="1"/>
</dbReference>
<proteinExistence type="predicted"/>
<evidence type="ECO:0000256" key="8">
    <source>
        <dbReference type="SAM" id="Phobius"/>
    </source>
</evidence>
<protein>
    <submittedName>
        <fullName evidence="12">HMCN2 protein</fullName>
    </submittedName>
</protein>
<dbReference type="SUPFAM" id="SSF50044">
    <property type="entry name" value="SH3-domain"/>
    <property type="match status" value="1"/>
</dbReference>
<dbReference type="GO" id="GO:0050839">
    <property type="term" value="F:cell adhesion molecule binding"/>
    <property type="evidence" value="ECO:0007669"/>
    <property type="project" value="TreeGrafter"/>
</dbReference>
<evidence type="ECO:0000313" key="13">
    <source>
        <dbReference type="Proteomes" id="UP000838412"/>
    </source>
</evidence>
<dbReference type="AlphaFoldDB" id="A0A8J9VI36"/>
<dbReference type="GO" id="GO:0098609">
    <property type="term" value="P:cell-cell adhesion"/>
    <property type="evidence" value="ECO:0007669"/>
    <property type="project" value="TreeGrafter"/>
</dbReference>